<dbReference type="Pfam" id="PF20730">
    <property type="entry name" value="YetF_N"/>
    <property type="match status" value="1"/>
</dbReference>
<dbReference type="Gene3D" id="3.30.240.20">
    <property type="entry name" value="bsu07140 like domains"/>
    <property type="match status" value="1"/>
</dbReference>
<evidence type="ECO:0000256" key="2">
    <source>
        <dbReference type="ARBA" id="ARBA00006448"/>
    </source>
</evidence>
<dbReference type="InterPro" id="IPR048454">
    <property type="entry name" value="YetF_N"/>
</dbReference>
<comment type="caution">
    <text evidence="10">The sequence shown here is derived from an EMBL/GenBank/DDBJ whole genome shotgun (WGS) entry which is preliminary data.</text>
</comment>
<dbReference type="EMBL" id="WTYH01000001">
    <property type="protein sequence ID" value="MXO93480.1"/>
    <property type="molecule type" value="Genomic_DNA"/>
</dbReference>
<reference evidence="10 11" key="1">
    <citation type="submission" date="2019-12" db="EMBL/GenBank/DDBJ databases">
        <title>Genomic-based taxomic classification of the family Erythrobacteraceae.</title>
        <authorList>
            <person name="Xu L."/>
        </authorList>
    </citation>
    <scope>NUCLEOTIDE SEQUENCE [LARGE SCALE GENOMIC DNA]</scope>
    <source>
        <strain evidence="10 11">RC4-10-4</strain>
    </source>
</reference>
<dbReference type="GO" id="GO:0005886">
    <property type="term" value="C:plasma membrane"/>
    <property type="evidence" value="ECO:0007669"/>
    <property type="project" value="UniProtKB-SubCell"/>
</dbReference>
<keyword evidence="4 7" id="KW-0812">Transmembrane</keyword>
<feature type="domain" description="YetF-like N-terminal transmembrane" evidence="9">
    <location>
        <begin position="19"/>
        <end position="57"/>
    </location>
</feature>
<evidence type="ECO:0000256" key="4">
    <source>
        <dbReference type="ARBA" id="ARBA00022692"/>
    </source>
</evidence>
<dbReference type="PANTHER" id="PTHR34582">
    <property type="entry name" value="UPF0702 TRANSMEMBRANE PROTEIN YCAP"/>
    <property type="match status" value="1"/>
</dbReference>
<keyword evidence="6 7" id="KW-0472">Membrane</keyword>
<evidence type="ECO:0000256" key="6">
    <source>
        <dbReference type="ARBA" id="ARBA00023136"/>
    </source>
</evidence>
<dbReference type="OrthoDB" id="9793799at2"/>
<feature type="domain" description="YetF C-terminal" evidence="8">
    <location>
        <begin position="91"/>
        <end position="158"/>
    </location>
</feature>
<gene>
    <name evidence="10" type="ORF">GRI62_07665</name>
</gene>
<comment type="subcellular location">
    <subcellularLocation>
        <location evidence="1">Cell membrane</location>
        <topology evidence="1">Multi-pass membrane protein</topology>
    </subcellularLocation>
</comment>
<evidence type="ECO:0000259" key="8">
    <source>
        <dbReference type="Pfam" id="PF04239"/>
    </source>
</evidence>
<evidence type="ECO:0000256" key="5">
    <source>
        <dbReference type="ARBA" id="ARBA00022989"/>
    </source>
</evidence>
<dbReference type="InterPro" id="IPR007353">
    <property type="entry name" value="DUF421"/>
</dbReference>
<dbReference type="InterPro" id="IPR023090">
    <property type="entry name" value="UPF0702_alpha/beta_dom_sf"/>
</dbReference>
<dbReference type="AlphaFoldDB" id="A0A845A1N5"/>
<feature type="transmembrane region" description="Helical" evidence="7">
    <location>
        <begin position="12"/>
        <end position="31"/>
    </location>
</feature>
<proteinExistence type="inferred from homology"/>
<dbReference type="Proteomes" id="UP000460626">
    <property type="component" value="Unassembled WGS sequence"/>
</dbReference>
<organism evidence="10 11">
    <name type="scientific">Aurantiacibacter arachoides</name>
    <dbReference type="NCBI Taxonomy" id="1850444"/>
    <lineage>
        <taxon>Bacteria</taxon>
        <taxon>Pseudomonadati</taxon>
        <taxon>Pseudomonadota</taxon>
        <taxon>Alphaproteobacteria</taxon>
        <taxon>Sphingomonadales</taxon>
        <taxon>Erythrobacteraceae</taxon>
        <taxon>Aurantiacibacter</taxon>
    </lineage>
</organism>
<comment type="similarity">
    <text evidence="2">Belongs to the UPF0702 family.</text>
</comment>
<dbReference type="RefSeq" id="WP_131452750.1">
    <property type="nucleotide sequence ID" value="NZ_BMJK01000001.1"/>
</dbReference>
<sequence>MFLDEIWSDTLLRGFLLAIVALVWVVLHIRVVGLRSLSKMTSFDFVMTVALGSLLAGASQVEDWRGFAQPLTAMTGLFFIQWLAARIRKDSDLFEKIFQNKPVILMRDGVIDREALDRTRVAESDLFAKLREANVLSLTEVRALVLETTGDVSVLHGERLDDRLLHGVATDPEERPRPD</sequence>
<evidence type="ECO:0000256" key="1">
    <source>
        <dbReference type="ARBA" id="ARBA00004651"/>
    </source>
</evidence>
<evidence type="ECO:0000256" key="7">
    <source>
        <dbReference type="SAM" id="Phobius"/>
    </source>
</evidence>
<evidence type="ECO:0000259" key="9">
    <source>
        <dbReference type="Pfam" id="PF20730"/>
    </source>
</evidence>
<keyword evidence="11" id="KW-1185">Reference proteome</keyword>
<name>A0A845A1N5_9SPHN</name>
<dbReference type="Pfam" id="PF04239">
    <property type="entry name" value="DUF421"/>
    <property type="match status" value="1"/>
</dbReference>
<evidence type="ECO:0000313" key="10">
    <source>
        <dbReference type="EMBL" id="MXO93480.1"/>
    </source>
</evidence>
<accession>A0A845A1N5</accession>
<protein>
    <submittedName>
        <fullName evidence="10">DUF421 domain-containing protein</fullName>
    </submittedName>
</protein>
<evidence type="ECO:0000313" key="11">
    <source>
        <dbReference type="Proteomes" id="UP000460626"/>
    </source>
</evidence>
<evidence type="ECO:0000256" key="3">
    <source>
        <dbReference type="ARBA" id="ARBA00022475"/>
    </source>
</evidence>
<dbReference type="PANTHER" id="PTHR34582:SF6">
    <property type="entry name" value="UPF0702 TRANSMEMBRANE PROTEIN YCAP"/>
    <property type="match status" value="1"/>
</dbReference>
<keyword evidence="5 7" id="KW-1133">Transmembrane helix</keyword>
<keyword evidence="3" id="KW-1003">Cell membrane</keyword>